<reference evidence="13 14" key="1">
    <citation type="submission" date="2024-02" db="EMBL/GenBank/DDBJ databases">
        <title>A novel Wenzhouxiangellaceae bacterium, isolated from coastal sediments.</title>
        <authorList>
            <person name="Du Z.-J."/>
            <person name="Ye Y.-Q."/>
            <person name="Zhang X.-Y."/>
        </authorList>
    </citation>
    <scope>NUCLEOTIDE SEQUENCE [LARGE SCALE GENOMIC DNA]</scope>
    <source>
        <strain evidence="13 14">CH-27</strain>
    </source>
</reference>
<organism evidence="13 14">
    <name type="scientific">Elongatibacter sediminis</name>
    <dbReference type="NCBI Taxonomy" id="3119006"/>
    <lineage>
        <taxon>Bacteria</taxon>
        <taxon>Pseudomonadati</taxon>
        <taxon>Pseudomonadota</taxon>
        <taxon>Gammaproteobacteria</taxon>
        <taxon>Chromatiales</taxon>
        <taxon>Wenzhouxiangellaceae</taxon>
        <taxon>Elongatibacter</taxon>
    </lineage>
</organism>
<dbReference type="Gene3D" id="3.30.460.10">
    <property type="entry name" value="Beta Polymerase, domain 2"/>
    <property type="match status" value="1"/>
</dbReference>
<dbReference type="NCBIfam" id="TIGR01942">
    <property type="entry name" value="pcnB"/>
    <property type="match status" value="1"/>
</dbReference>
<dbReference type="InterPro" id="IPR043519">
    <property type="entry name" value="NT_sf"/>
</dbReference>
<dbReference type="Pfam" id="PF12627">
    <property type="entry name" value="PolyA_pol_RNAbd"/>
    <property type="match status" value="1"/>
</dbReference>
<evidence type="ECO:0000256" key="7">
    <source>
        <dbReference type="HAMAP-Rule" id="MF_00957"/>
    </source>
</evidence>
<name>A0AAW9REA4_9GAMM</name>
<dbReference type="GO" id="GO:0003723">
    <property type="term" value="F:RNA binding"/>
    <property type="evidence" value="ECO:0007669"/>
    <property type="project" value="UniProtKB-UniRule"/>
</dbReference>
<keyword evidence="3 7" id="KW-0547">Nucleotide-binding</keyword>
<gene>
    <name evidence="7 13" type="primary">pcnB</name>
    <name evidence="13" type="ORF">V3330_12500</name>
</gene>
<feature type="active site" evidence="7">
    <location>
        <position position="49"/>
    </location>
</feature>
<feature type="domain" description="Poly A polymerase head" evidence="10">
    <location>
        <begin position="31"/>
        <end position="157"/>
    </location>
</feature>
<feature type="active site" evidence="7">
    <location>
        <position position="51"/>
    </location>
</feature>
<evidence type="ECO:0000313" key="13">
    <source>
        <dbReference type="EMBL" id="MEJ8568447.1"/>
    </source>
</evidence>
<keyword evidence="14" id="KW-1185">Reference proteome</keyword>
<comment type="caution">
    <text evidence="13">The sequence shown here is derived from an EMBL/GenBank/DDBJ whole genome shotgun (WGS) entry which is preliminary data.</text>
</comment>
<dbReference type="InterPro" id="IPR025866">
    <property type="entry name" value="PolyA_pol_arg_C_dom"/>
</dbReference>
<dbReference type="EC" id="2.7.7.19" evidence="7"/>
<keyword evidence="5 7" id="KW-0694">RNA-binding</keyword>
<dbReference type="AlphaFoldDB" id="A0AAW9REA4"/>
<accession>A0AAW9REA4</accession>
<dbReference type="GO" id="GO:0006397">
    <property type="term" value="P:mRNA processing"/>
    <property type="evidence" value="ECO:0007669"/>
    <property type="project" value="UniProtKB-KW"/>
</dbReference>
<dbReference type="SUPFAM" id="SSF81301">
    <property type="entry name" value="Nucleotidyltransferase"/>
    <property type="match status" value="1"/>
</dbReference>
<evidence type="ECO:0000313" key="14">
    <source>
        <dbReference type="Proteomes" id="UP001359886"/>
    </source>
</evidence>
<feature type="region of interest" description="Disordered" evidence="9">
    <location>
        <begin position="387"/>
        <end position="418"/>
    </location>
</feature>
<dbReference type="CDD" id="cd05398">
    <property type="entry name" value="NT_ClassII-CCAase"/>
    <property type="match status" value="1"/>
</dbReference>
<keyword evidence="4 7" id="KW-0067">ATP-binding</keyword>
<evidence type="ECO:0000256" key="1">
    <source>
        <dbReference type="ARBA" id="ARBA00022664"/>
    </source>
</evidence>
<dbReference type="SUPFAM" id="SSF81891">
    <property type="entry name" value="Poly A polymerase C-terminal region-like"/>
    <property type="match status" value="1"/>
</dbReference>
<dbReference type="GO" id="GO:0005524">
    <property type="term" value="F:ATP binding"/>
    <property type="evidence" value="ECO:0007669"/>
    <property type="project" value="UniProtKB-UniRule"/>
</dbReference>
<evidence type="ECO:0000259" key="12">
    <source>
        <dbReference type="Pfam" id="PF12627"/>
    </source>
</evidence>
<comment type="similarity">
    <text evidence="7 8">Belongs to the tRNA nucleotidyltransferase/poly(A) polymerase family.</text>
</comment>
<dbReference type="Proteomes" id="UP001359886">
    <property type="component" value="Unassembled WGS sequence"/>
</dbReference>
<evidence type="ECO:0000256" key="5">
    <source>
        <dbReference type="ARBA" id="ARBA00022884"/>
    </source>
</evidence>
<evidence type="ECO:0000256" key="6">
    <source>
        <dbReference type="ARBA" id="ARBA00023163"/>
    </source>
</evidence>
<dbReference type="PANTHER" id="PTHR43051">
    <property type="entry name" value="POLYNUCLEOTIDE ADENYLYLTRANSFERASE FAMILY PROTEIN"/>
    <property type="match status" value="1"/>
</dbReference>
<dbReference type="EMBL" id="JAZHOG010000008">
    <property type="protein sequence ID" value="MEJ8568447.1"/>
    <property type="molecule type" value="Genomic_DNA"/>
</dbReference>
<comment type="function">
    <text evidence="7">Adds poly(A) tail to the 3' end of many RNAs, which usually targets these RNAs for decay. Plays a significant role in the global control of gene expression, through influencing the rate of transcript degradation, and in the general RNA quality control.</text>
</comment>
<proteinExistence type="inferred from homology"/>
<feature type="active site" evidence="7">
    <location>
        <position position="126"/>
    </location>
</feature>
<keyword evidence="1 7" id="KW-0507">mRNA processing</keyword>
<keyword evidence="2 7" id="KW-0808">Transferase</keyword>
<dbReference type="Gene3D" id="1.10.3090.10">
    <property type="entry name" value="cca-adding enzyme, domain 2"/>
    <property type="match status" value="1"/>
</dbReference>
<dbReference type="InterPro" id="IPR032828">
    <property type="entry name" value="PolyA_RNA-bd"/>
</dbReference>
<dbReference type="RefSeq" id="WP_354695939.1">
    <property type="nucleotide sequence ID" value="NZ_JAZHOG010000008.1"/>
</dbReference>
<dbReference type="GO" id="GO:0043633">
    <property type="term" value="P:polyadenylation-dependent RNA catabolic process"/>
    <property type="evidence" value="ECO:0007669"/>
    <property type="project" value="InterPro"/>
</dbReference>
<feature type="compositionally biased region" description="Basic residues" evidence="9">
    <location>
        <begin position="402"/>
        <end position="418"/>
    </location>
</feature>
<dbReference type="HAMAP" id="MF_00957">
    <property type="entry name" value="PolyA_pol"/>
    <property type="match status" value="1"/>
</dbReference>
<evidence type="ECO:0000256" key="4">
    <source>
        <dbReference type="ARBA" id="ARBA00022840"/>
    </source>
</evidence>
<dbReference type="GO" id="GO:1990817">
    <property type="term" value="F:poly(A) RNA polymerase activity"/>
    <property type="evidence" value="ECO:0007669"/>
    <property type="project" value="UniProtKB-UniRule"/>
</dbReference>
<keyword evidence="13" id="KW-0548">Nucleotidyltransferase</keyword>
<evidence type="ECO:0000256" key="9">
    <source>
        <dbReference type="SAM" id="MobiDB-lite"/>
    </source>
</evidence>
<evidence type="ECO:0000259" key="11">
    <source>
        <dbReference type="Pfam" id="PF12626"/>
    </source>
</evidence>
<dbReference type="Pfam" id="PF12626">
    <property type="entry name" value="PolyA_pol_arg_C"/>
    <property type="match status" value="1"/>
</dbReference>
<sequence length="418" mass="47161">MPEAEHGIPLKELCPHATEVVRELQQAGYQAYIVGGGVRDLLLGKAPKDFDVATDATPEEVHDIFPRCRLIGRRFRLAHVRKRGNLIEVATFRGPHDGEEGNGSANGRILRDNVFGTVEEDAIRRDFTINAMFLDPVSGEIRDYVGGYQDLCERRLRLIGDPETRYREDPVRLLRAARFAAKLGVEPDAESEEPIRRLAVLLEDVPPARLFEEVCKLFLTGHAMRSMESLQRFGLSSTLFPVLPESDKPGGVIIGPLLKAALENTDQRIAEEKPVTPAFLLAALFWLPVKAGTERRMAAGESEHEAILNAAEEVFYAQSRRTSVPKRFTAVAKQIWAIQPRFAKTSGKRWTRIFREPKFRAAYDFLLLRAVEDPALEELGAFWTQAQESRPMEAPAPAPSGPRKRRRRRPRSRNRKRA</sequence>
<evidence type="ECO:0000256" key="8">
    <source>
        <dbReference type="RuleBase" id="RU003953"/>
    </source>
</evidence>
<dbReference type="Pfam" id="PF01743">
    <property type="entry name" value="PolyA_pol"/>
    <property type="match status" value="1"/>
</dbReference>
<dbReference type="InterPro" id="IPR010206">
    <property type="entry name" value="PolA_pol_I"/>
</dbReference>
<keyword evidence="6 7" id="KW-0804">Transcription</keyword>
<evidence type="ECO:0000256" key="3">
    <source>
        <dbReference type="ARBA" id="ARBA00022741"/>
    </source>
</evidence>
<feature type="domain" description="Polymerase A arginine-rich C-terminal" evidence="11">
    <location>
        <begin position="300"/>
        <end position="414"/>
    </location>
</feature>
<evidence type="ECO:0000256" key="2">
    <source>
        <dbReference type="ARBA" id="ARBA00022679"/>
    </source>
</evidence>
<dbReference type="PANTHER" id="PTHR43051:SF1">
    <property type="entry name" value="POLYNUCLEOTIDE ADENYLYLTRANSFERASE FAMILY PROTEIN"/>
    <property type="match status" value="1"/>
</dbReference>
<protein>
    <recommendedName>
        <fullName evidence="7">Poly(A) polymerase I</fullName>
        <shortName evidence="7">PAP I</shortName>
        <ecNumber evidence="7">2.7.7.19</ecNumber>
    </recommendedName>
</protein>
<dbReference type="InterPro" id="IPR052191">
    <property type="entry name" value="tRNA_ntf/polyA_polymerase_I"/>
</dbReference>
<evidence type="ECO:0000259" key="10">
    <source>
        <dbReference type="Pfam" id="PF01743"/>
    </source>
</evidence>
<dbReference type="InterPro" id="IPR002646">
    <property type="entry name" value="PolA_pol_head_dom"/>
</dbReference>
<comment type="catalytic activity">
    <reaction evidence="7">
        <text>RNA(n) + ATP = RNA(n)-3'-adenine ribonucleotide + diphosphate</text>
        <dbReference type="Rhea" id="RHEA:11332"/>
        <dbReference type="Rhea" id="RHEA-COMP:14527"/>
        <dbReference type="Rhea" id="RHEA-COMP:17347"/>
        <dbReference type="ChEBI" id="CHEBI:30616"/>
        <dbReference type="ChEBI" id="CHEBI:33019"/>
        <dbReference type="ChEBI" id="CHEBI:140395"/>
        <dbReference type="ChEBI" id="CHEBI:173115"/>
        <dbReference type="EC" id="2.7.7.19"/>
    </reaction>
</comment>
<feature type="domain" description="tRNA nucleotidyltransferase/poly(A) polymerase RNA and SrmB- binding" evidence="12">
    <location>
        <begin position="186"/>
        <end position="243"/>
    </location>
</feature>